<evidence type="ECO:0000313" key="4">
    <source>
        <dbReference type="Proteomes" id="UP000557717"/>
    </source>
</evidence>
<sequence length="85" mass="9273">MTTEGKRRPKIRNGVHHSAPSEGNGTTGSIGAFRWSRLAFFCVLSEPALVVLVLFGLPCEPYQRANNAKDEACKGPNERSSDVLQ</sequence>
<evidence type="ECO:0000256" key="1">
    <source>
        <dbReference type="SAM" id="MobiDB-lite"/>
    </source>
</evidence>
<keyword evidence="2" id="KW-1133">Transmembrane helix</keyword>
<reference evidence="3 4" key="1">
    <citation type="submission" date="2020-08" db="EMBL/GenBank/DDBJ databases">
        <title>Genomic Encyclopedia of Type Strains, Phase IV (KMG-IV): sequencing the most valuable type-strain genomes for metagenomic binning, comparative biology and taxonomic classification.</title>
        <authorList>
            <person name="Goeker M."/>
        </authorList>
    </citation>
    <scope>NUCLEOTIDE SEQUENCE [LARGE SCALE GENOMIC DNA]</scope>
    <source>
        <strain evidence="3 4">YC6886</strain>
    </source>
</reference>
<feature type="region of interest" description="Disordered" evidence="1">
    <location>
        <begin position="1"/>
        <end position="27"/>
    </location>
</feature>
<keyword evidence="2" id="KW-0472">Membrane</keyword>
<evidence type="ECO:0000313" key="3">
    <source>
        <dbReference type="EMBL" id="MBB5353626.1"/>
    </source>
</evidence>
<dbReference type="AlphaFoldDB" id="A0A840V982"/>
<keyword evidence="2" id="KW-0812">Transmembrane</keyword>
<proteinExistence type="predicted"/>
<comment type="caution">
    <text evidence="3">The sequence shown here is derived from an EMBL/GenBank/DDBJ whole genome shotgun (WGS) entry which is preliminary data.</text>
</comment>
<feature type="transmembrane region" description="Helical" evidence="2">
    <location>
        <begin position="38"/>
        <end position="57"/>
    </location>
</feature>
<accession>A0A840V982</accession>
<evidence type="ECO:0000256" key="2">
    <source>
        <dbReference type="SAM" id="Phobius"/>
    </source>
</evidence>
<keyword evidence="4" id="KW-1185">Reference proteome</keyword>
<organism evidence="3 4">
    <name type="scientific">Haloferula luteola</name>
    <dbReference type="NCBI Taxonomy" id="595692"/>
    <lineage>
        <taxon>Bacteria</taxon>
        <taxon>Pseudomonadati</taxon>
        <taxon>Verrucomicrobiota</taxon>
        <taxon>Verrucomicrobiia</taxon>
        <taxon>Verrucomicrobiales</taxon>
        <taxon>Verrucomicrobiaceae</taxon>
        <taxon>Haloferula</taxon>
    </lineage>
</organism>
<gene>
    <name evidence="3" type="ORF">HNR46_003887</name>
</gene>
<dbReference type="EMBL" id="JACHFD010000031">
    <property type="protein sequence ID" value="MBB5353626.1"/>
    <property type="molecule type" value="Genomic_DNA"/>
</dbReference>
<dbReference type="Proteomes" id="UP000557717">
    <property type="component" value="Unassembled WGS sequence"/>
</dbReference>
<name>A0A840V982_9BACT</name>
<feature type="region of interest" description="Disordered" evidence="1">
    <location>
        <begin position="66"/>
        <end position="85"/>
    </location>
</feature>
<protein>
    <submittedName>
        <fullName evidence="3">Uncharacterized protein</fullName>
    </submittedName>
</protein>
<feature type="compositionally biased region" description="Basic and acidic residues" evidence="1">
    <location>
        <begin position="67"/>
        <end position="85"/>
    </location>
</feature>